<keyword evidence="1" id="KW-0175">Coiled coil</keyword>
<reference evidence="2" key="1">
    <citation type="submission" date="2016-05" db="EMBL/GenBank/DDBJ databases">
        <title>WGS assembly of Xenopus laevis.</title>
        <authorList>
            <person name="Session A."/>
            <person name="Uno Y."/>
            <person name="Kwon T."/>
            <person name="Chapman J."/>
            <person name="Toyoda A."/>
            <person name="Takahashi S."/>
            <person name="Fukui A."/>
            <person name="Hikosaka A."/>
            <person name="Putnam N."/>
            <person name="Stites J."/>
            <person name="Van Heeringen S."/>
            <person name="Quigley I."/>
            <person name="Heinz S."/>
            <person name="Hellsten U."/>
            <person name="Lyons J."/>
            <person name="Suzuki A."/>
            <person name="Kondo M."/>
            <person name="Ogino H."/>
            <person name="Ochi H."/>
            <person name="Bogdanovic O."/>
            <person name="Lister R."/>
            <person name="Georgiou G."/>
            <person name="Paranjpe S."/>
            <person name="Van Kruijsbergen I."/>
            <person name="Mozaffari S."/>
            <person name="Shu S."/>
            <person name="Schmutz J."/>
            <person name="Jenkins J."/>
            <person name="Grimwood J."/>
            <person name="Carlson J."/>
            <person name="Mitros T."/>
            <person name="Simakov O."/>
            <person name="Heald R."/>
            <person name="Miller K."/>
            <person name="Haudenschild C."/>
            <person name="Kuroki Y."/>
            <person name="Tanaka T."/>
            <person name="Michiue T."/>
            <person name="Watanabe M."/>
            <person name="Kinoshita T."/>
            <person name="Ohta Y."/>
            <person name="Mawaribuchi S."/>
            <person name="Suzuki Y."/>
            <person name="Haramoto Y."/>
            <person name="Yamamoto T."/>
            <person name="Takagi C."/>
            <person name="Kitzman J."/>
            <person name="Shendure J."/>
            <person name="Nakayama T."/>
            <person name="Izutsu Y."/>
            <person name="Robert J."/>
            <person name="Dichmann D."/>
            <person name="Flajnik M."/>
            <person name="Houston D."/>
            <person name="Marcotte E."/>
            <person name="Wallingford J."/>
            <person name="Ito Y."/>
            <person name="Asashima M."/>
            <person name="Ueno N."/>
            <person name="Matsuda Y."/>
            <person name="Jan Veenstra G."/>
            <person name="Fujiyama A."/>
            <person name="Harland R."/>
            <person name="Taira M."/>
            <person name="Rokhsar D.S."/>
        </authorList>
    </citation>
    <scope>NUCLEOTIDE SEQUENCE</scope>
    <source>
        <strain evidence="2">J</strain>
        <tissue evidence="2">Blood</tissue>
    </source>
</reference>
<sequence>MIVGEAGPRECRVWGDADTMVLVLYVPQCVDQLMKIQAELQETVKDLAKAKKKYYEAEQMAHAMREKADIDAKYVPCE</sequence>
<accession>A0A974GYK8</accession>
<protein>
    <submittedName>
        <fullName evidence="2">Uncharacterized protein</fullName>
    </submittedName>
</protein>
<name>A0A974GYK8_XENLA</name>
<dbReference type="InterPro" id="IPR027267">
    <property type="entry name" value="AH/BAR_dom_sf"/>
</dbReference>
<dbReference type="Proteomes" id="UP000694892">
    <property type="component" value="Unassembled WGS sequence"/>
</dbReference>
<gene>
    <name evidence="2" type="ORF">XELAEV_18000321mg</name>
</gene>
<organism evidence="2">
    <name type="scientific">Xenopus laevis</name>
    <name type="common">African clawed frog</name>
    <dbReference type="NCBI Taxonomy" id="8355"/>
    <lineage>
        <taxon>Eukaryota</taxon>
        <taxon>Metazoa</taxon>
        <taxon>Chordata</taxon>
        <taxon>Craniata</taxon>
        <taxon>Vertebrata</taxon>
        <taxon>Euteleostomi</taxon>
        <taxon>Amphibia</taxon>
        <taxon>Batrachia</taxon>
        <taxon>Anura</taxon>
        <taxon>Pipoidea</taxon>
        <taxon>Pipidae</taxon>
        <taxon>Xenopodinae</taxon>
        <taxon>Xenopus</taxon>
        <taxon>Xenopus</taxon>
    </lineage>
</organism>
<dbReference type="AlphaFoldDB" id="A0A974GYK8"/>
<evidence type="ECO:0000313" key="2">
    <source>
        <dbReference type="EMBL" id="OCT55638.1"/>
    </source>
</evidence>
<proteinExistence type="predicted"/>
<evidence type="ECO:0000256" key="1">
    <source>
        <dbReference type="SAM" id="Coils"/>
    </source>
</evidence>
<feature type="coiled-coil region" evidence="1">
    <location>
        <begin position="30"/>
        <end position="67"/>
    </location>
</feature>
<dbReference type="SUPFAM" id="SSF103657">
    <property type="entry name" value="BAR/IMD domain-like"/>
    <property type="match status" value="1"/>
</dbReference>
<dbReference type="EMBL" id="KV479698">
    <property type="protein sequence ID" value="OCT55638.1"/>
    <property type="molecule type" value="Genomic_DNA"/>
</dbReference>
<dbReference type="Gene3D" id="1.20.1270.60">
    <property type="entry name" value="Arfaptin homology (AH) domain/BAR domain"/>
    <property type="match status" value="1"/>
</dbReference>